<proteinExistence type="predicted"/>
<dbReference type="PROSITE" id="PS00622">
    <property type="entry name" value="HTH_LUXR_1"/>
    <property type="match status" value="1"/>
</dbReference>
<dbReference type="PANTHER" id="PTHR44688:SF16">
    <property type="entry name" value="DNA-BINDING TRANSCRIPTIONAL ACTIVATOR DEVR_DOSR"/>
    <property type="match status" value="1"/>
</dbReference>
<dbReference type="SMART" id="SM00421">
    <property type="entry name" value="HTH_LUXR"/>
    <property type="match status" value="1"/>
</dbReference>
<dbReference type="AlphaFoldDB" id="A0A7W4Z0J6"/>
<evidence type="ECO:0000313" key="6">
    <source>
        <dbReference type="Proteomes" id="UP000589626"/>
    </source>
</evidence>
<dbReference type="Gene3D" id="1.10.10.10">
    <property type="entry name" value="Winged helix-like DNA-binding domain superfamily/Winged helix DNA-binding domain"/>
    <property type="match status" value="1"/>
</dbReference>
<name>A0A7W4Z0J6_9ACTN</name>
<sequence length="221" mass="23747">MLASDLRLVVEAVAAALSSRGLRVAVLTWPRGPRVEPVQRQLEAAVADVAVLLYDVDMSLRMTEASALIRSWSGPWLVLTGSSPGPAWGGLKIAGAAAVRPSNMPLAEVEMLIRRLAAGEPDPEATALADHVASWRAVQARHGELQRRLDSLAPRELQVLMLLQEGVRVQGIARRLGLSETTVRSQVRAVLRKLGVRSQLRAVAMLHAIARSVDDPASVDG</sequence>
<dbReference type="PROSITE" id="PS50043">
    <property type="entry name" value="HTH_LUXR_2"/>
    <property type="match status" value="1"/>
</dbReference>
<dbReference type="PANTHER" id="PTHR44688">
    <property type="entry name" value="DNA-BINDING TRANSCRIPTIONAL ACTIVATOR DEVR_DOSR"/>
    <property type="match status" value="1"/>
</dbReference>
<dbReference type="SUPFAM" id="SSF46894">
    <property type="entry name" value="C-terminal effector domain of the bipartite response regulators"/>
    <property type="match status" value="1"/>
</dbReference>
<keyword evidence="3" id="KW-0804">Transcription</keyword>
<keyword evidence="2 5" id="KW-0238">DNA-binding</keyword>
<evidence type="ECO:0000313" key="5">
    <source>
        <dbReference type="EMBL" id="MBB3041958.1"/>
    </source>
</evidence>
<dbReference type="GO" id="GO:0006355">
    <property type="term" value="P:regulation of DNA-templated transcription"/>
    <property type="evidence" value="ECO:0007669"/>
    <property type="project" value="InterPro"/>
</dbReference>
<dbReference type="PRINTS" id="PR00038">
    <property type="entry name" value="HTHLUXR"/>
</dbReference>
<dbReference type="EMBL" id="JACHWR010000001">
    <property type="protein sequence ID" value="MBB3041958.1"/>
    <property type="molecule type" value="Genomic_DNA"/>
</dbReference>
<feature type="domain" description="HTH luxR-type" evidence="4">
    <location>
        <begin position="145"/>
        <end position="210"/>
    </location>
</feature>
<evidence type="ECO:0000256" key="3">
    <source>
        <dbReference type="ARBA" id="ARBA00023163"/>
    </source>
</evidence>
<dbReference type="InterPro" id="IPR036388">
    <property type="entry name" value="WH-like_DNA-bd_sf"/>
</dbReference>
<dbReference type="Pfam" id="PF00196">
    <property type="entry name" value="GerE"/>
    <property type="match status" value="1"/>
</dbReference>
<dbReference type="GO" id="GO:0003677">
    <property type="term" value="F:DNA binding"/>
    <property type="evidence" value="ECO:0007669"/>
    <property type="project" value="UniProtKB-KW"/>
</dbReference>
<reference evidence="5 6" key="1">
    <citation type="submission" date="2020-08" db="EMBL/GenBank/DDBJ databases">
        <title>Sequencing the genomes of 1000 actinobacteria strains.</title>
        <authorList>
            <person name="Klenk H.-P."/>
        </authorList>
    </citation>
    <scope>NUCLEOTIDE SEQUENCE [LARGE SCALE GENOMIC DNA]</scope>
    <source>
        <strain evidence="5 6">DSM 105498</strain>
    </source>
</reference>
<dbReference type="Proteomes" id="UP000589626">
    <property type="component" value="Unassembled WGS sequence"/>
</dbReference>
<organism evidence="5 6">
    <name type="scientific">Nocardioides soli</name>
    <dbReference type="NCBI Taxonomy" id="1036020"/>
    <lineage>
        <taxon>Bacteria</taxon>
        <taxon>Bacillati</taxon>
        <taxon>Actinomycetota</taxon>
        <taxon>Actinomycetes</taxon>
        <taxon>Propionibacteriales</taxon>
        <taxon>Nocardioidaceae</taxon>
        <taxon>Nocardioides</taxon>
    </lineage>
</organism>
<comment type="caution">
    <text evidence="5">The sequence shown here is derived from an EMBL/GenBank/DDBJ whole genome shotgun (WGS) entry which is preliminary data.</text>
</comment>
<evidence type="ECO:0000256" key="1">
    <source>
        <dbReference type="ARBA" id="ARBA00023015"/>
    </source>
</evidence>
<evidence type="ECO:0000256" key="2">
    <source>
        <dbReference type="ARBA" id="ARBA00023125"/>
    </source>
</evidence>
<dbReference type="CDD" id="cd06170">
    <property type="entry name" value="LuxR_C_like"/>
    <property type="match status" value="1"/>
</dbReference>
<dbReference type="RefSeq" id="WP_183591805.1">
    <property type="nucleotide sequence ID" value="NZ_JACHWR010000001.1"/>
</dbReference>
<gene>
    <name evidence="5" type="ORF">FHU40_001759</name>
</gene>
<dbReference type="InterPro" id="IPR000792">
    <property type="entry name" value="Tscrpt_reg_LuxR_C"/>
</dbReference>
<evidence type="ECO:0000259" key="4">
    <source>
        <dbReference type="PROSITE" id="PS50043"/>
    </source>
</evidence>
<keyword evidence="6" id="KW-1185">Reference proteome</keyword>
<accession>A0A7W4Z0J6</accession>
<keyword evidence="1" id="KW-0805">Transcription regulation</keyword>
<protein>
    <submittedName>
        <fullName evidence="5">DNA-binding NarL/FixJ family response regulator</fullName>
    </submittedName>
</protein>
<dbReference type="InterPro" id="IPR016032">
    <property type="entry name" value="Sig_transdc_resp-reg_C-effctor"/>
</dbReference>